<dbReference type="RefSeq" id="WP_107219804.1">
    <property type="nucleotide sequence ID" value="NZ_CP028339.1"/>
</dbReference>
<protein>
    <submittedName>
        <fullName evidence="2">TolA protein</fullName>
    </submittedName>
</protein>
<evidence type="ECO:0000256" key="1">
    <source>
        <dbReference type="SAM" id="Coils"/>
    </source>
</evidence>
<dbReference type="EMBL" id="CP028339">
    <property type="protein sequence ID" value="AVR87378.1"/>
    <property type="molecule type" value="Genomic_DNA"/>
</dbReference>
<keyword evidence="3" id="KW-1185">Reference proteome</keyword>
<dbReference type="KEGG" id="tak:Tharo_0428"/>
<accession>A0A2R4BJ86</accession>
<reference evidence="2 3" key="1">
    <citation type="submission" date="2018-03" db="EMBL/GenBank/DDBJ databases">
        <title>Complete genome sequence of Thauera aromatica, a model organism for studying aromatic compound degradation under denitrifying conditions.</title>
        <authorList>
            <person name="Lo H.-Y."/>
            <person name="Goris T."/>
            <person name="Boll M."/>
            <person name="Mueller J.A."/>
        </authorList>
    </citation>
    <scope>NUCLEOTIDE SEQUENCE [LARGE SCALE GENOMIC DNA]</scope>
    <source>
        <strain evidence="2 3">K172</strain>
    </source>
</reference>
<organism evidence="2 3">
    <name type="scientific">Thauera aromatica K172</name>
    <dbReference type="NCBI Taxonomy" id="44139"/>
    <lineage>
        <taxon>Bacteria</taxon>
        <taxon>Pseudomonadati</taxon>
        <taxon>Pseudomonadota</taxon>
        <taxon>Betaproteobacteria</taxon>
        <taxon>Rhodocyclales</taxon>
        <taxon>Zoogloeaceae</taxon>
        <taxon>Thauera</taxon>
    </lineage>
</organism>
<feature type="coiled-coil region" evidence="1">
    <location>
        <begin position="190"/>
        <end position="217"/>
    </location>
</feature>
<dbReference type="Proteomes" id="UP000241885">
    <property type="component" value="Chromosome"/>
</dbReference>
<gene>
    <name evidence="2" type="ORF">Tharo_0428</name>
</gene>
<dbReference type="AlphaFoldDB" id="A0A2R4BJ86"/>
<name>A0A2R4BJ86_THAAR</name>
<evidence type="ECO:0000313" key="3">
    <source>
        <dbReference type="Proteomes" id="UP000241885"/>
    </source>
</evidence>
<sequence>MARKKTYEELTAALGEARAALADALLDGASTEEPRRRIADIEGEIAALEAEAEAKADADRAEEAARVEAVAVEIAAEQQAAVVAAVEVPGLEEVVGEPLPQPEPDSAVESASRYVARCRAALAQAEAEHKPLADEVEALRARMSAKIAACDAIRTRRSAGDERASDAAELALMTADAESLRTMADQALQRASAADHRAAAREALQAAEAQLASARSRAAFAVALTRLRMAENAYLNAFRTVVHTGRACGESSPWLRYKPSADLVRAATGQILPTASNPLFK</sequence>
<keyword evidence="1" id="KW-0175">Coiled coil</keyword>
<evidence type="ECO:0000313" key="2">
    <source>
        <dbReference type="EMBL" id="AVR87378.1"/>
    </source>
</evidence>
<proteinExistence type="predicted"/>